<protein>
    <recommendedName>
        <fullName evidence="7">Maestro heat like repeat family member 1</fullName>
    </recommendedName>
</protein>
<dbReference type="Pfam" id="PF23227">
    <property type="entry name" value="HEAT_MROH2B_C"/>
    <property type="match status" value="1"/>
</dbReference>
<reference evidence="5" key="1">
    <citation type="submission" date="2025-08" db="UniProtKB">
        <authorList>
            <consortium name="Ensembl"/>
        </authorList>
    </citation>
    <scope>IDENTIFICATION</scope>
    <source>
        <strain evidence="5">Glennie</strain>
    </source>
</reference>
<dbReference type="SUPFAM" id="SSF48371">
    <property type="entry name" value="ARM repeat"/>
    <property type="match status" value="2"/>
</dbReference>
<sequence length="1276" mass="144175">MEKEADTGTPLVDPITEFSALYSQISSSSGEFSNVKREAALVQLLDKAPEHLEKLLAFLFQKIEEEEGNEAIVSGTIGILELLVKSEENFVTPYIMVDFQQALCPLLQNPSYLVKETVTKLISTMGKYGHLTLECSTVFVRFLLDHSVLPCDRPSPDGKKIEDQGIKLKDLCRKSLSECIVNSSMTKVLWPLLLEYIIPGQYVASIPLLLKCVLLVVTKLLREEPTSLSIVYPEYNNQGIPTTYPANQRIPRPPTLFLRFLVLATSASVLNQEHAKALRIMALLRPSISKQLGKSWVSRIIQLLNYLEGDKKNFSKKIWDEKLLLFLEFTLRGIAMQNWTASFLEAVTLQLPFSHQQPHDKSFLYRSWGIAQKISEEPQSEEQLWTCLESINCQEAVEREGFACGVGFWASADLHGVLCELKRMTILTNKLHNGQELYYLKLPSCTEMVQLLMLCYQYVTLLTPNEELLPVMESAVIEEIVECYGYGPSMDSNPEIQREFVRSLLITGKFMAREKVTFSNVQLREGLMKYLLDILMEESNEDLSSQILPDVMIALSYLGELDPPLTEEMNNLLISSCFRRIISLPLFGHDFLKSGIPNPLKSLYQKTFESLDNVILTVLEKQPTPENMFGIFQHLSEWLTSKRAYERIRAMKLSQLLFSFYNSSEEKKFLPHLGFFFGILVPRCFDQVTAIHKWATGTLLSILQENQGHRVGYLEGKADESELKPRASHWTLNTPHFRPSDLAWLICEQLPSMELMPFLLTALDGVDEDVTLSGSIVALLRGVMHITGTRLKDEIPLLLTLLVEKLNSFKDEVAKREIRTTIQDLAKTSPKTVVTRLLKSSLPYDRDVREIWNLLGSNTSLACETLPILLQPTHKAKARRGSKIDEEEFSFPAKAQALWEVAAALQCREPLEGIENEVFITYLLSLPLNNTLQLSESQIQTMEDGLKNLLELRGFHEAVVQTEEAGGWKLLTNSQLLHMGVMVLVRALTKFPIILNRNVLDGLLPFLKSPKEGCRMVCTALFSELLGDLKLGKLEKPSLKEALKLIIKNTTDINPTIRLLAVKGLGNSLMGLPEKALKYKKTIFKVLIDTLCWAWDPKIIEETLVVLGKFLPLLETLKQPTAVQLALHVRALFTDEKSSLRVAAVRLFGLLISYFDKKKPVYLIQVGRSLGSLLILLQDSDPLVVKTCKAVLLRCCSFLGQTPLKNLLENILSEGEINFPQLYDDICKLLIENYPDPATVPSEAIAASTAEILSYMKDQNMKMSRSESTKELFKLL</sequence>
<dbReference type="InterPro" id="IPR045206">
    <property type="entry name" value="Maestro_heat-like_prot"/>
</dbReference>
<dbReference type="GeneTree" id="ENSGT00940000166577"/>
<dbReference type="InterPro" id="IPR055408">
    <property type="entry name" value="HEAT_MROH2B-like"/>
</dbReference>
<accession>A0A6I8NBS0</accession>
<dbReference type="RefSeq" id="XP_028927791.1">
    <property type="nucleotide sequence ID" value="XM_029071958.2"/>
</dbReference>
<dbReference type="KEGG" id="oaa:103170172"/>
<dbReference type="OrthoDB" id="9442830at2759"/>
<dbReference type="RefSeq" id="XP_039769053.1">
    <property type="nucleotide sequence ID" value="XM_039913119.1"/>
</dbReference>
<dbReference type="OMA" id="MTILESQ"/>
<dbReference type="Pfam" id="PF21047">
    <property type="entry name" value="HEAT_Maestro"/>
    <property type="match status" value="1"/>
</dbReference>
<evidence type="ECO:0000256" key="1">
    <source>
        <dbReference type="ARBA" id="ARBA00022737"/>
    </source>
</evidence>
<dbReference type="InterPro" id="IPR055406">
    <property type="entry name" value="HEAT_Maestro"/>
</dbReference>
<dbReference type="Gene3D" id="1.25.10.10">
    <property type="entry name" value="Leucine-rich Repeat Variant"/>
    <property type="match status" value="1"/>
</dbReference>
<dbReference type="Ensembl" id="ENSOANT00000051536.1">
    <property type="protein sequence ID" value="ENSOANP00000038481.1"/>
    <property type="gene ID" value="ENSOANG00000028698.2"/>
</dbReference>
<keyword evidence="6" id="KW-1185">Reference proteome</keyword>
<dbReference type="InterPro" id="IPR011989">
    <property type="entry name" value="ARM-like"/>
</dbReference>
<dbReference type="GO" id="GO:0005737">
    <property type="term" value="C:cytoplasm"/>
    <property type="evidence" value="ECO:0000318"/>
    <property type="project" value="GO_Central"/>
</dbReference>
<dbReference type="InterPro" id="IPR016024">
    <property type="entry name" value="ARM-type_fold"/>
</dbReference>
<evidence type="ECO:0000259" key="3">
    <source>
        <dbReference type="Pfam" id="PF23210"/>
    </source>
</evidence>
<dbReference type="InterPro" id="IPR048465">
    <property type="entry name" value="Maestro-like_HEAT"/>
</dbReference>
<feature type="domain" description="Maestro-like HEAT-repeats" evidence="2">
    <location>
        <begin position="645"/>
        <end position="865"/>
    </location>
</feature>
<dbReference type="InParanoid" id="A0A6I8NBS0"/>
<reference evidence="5" key="2">
    <citation type="submission" date="2025-09" db="UniProtKB">
        <authorList>
            <consortium name="Ensembl"/>
        </authorList>
    </citation>
    <scope>IDENTIFICATION</scope>
    <source>
        <strain evidence="5">Glennie</strain>
    </source>
</reference>
<evidence type="ECO:0000313" key="6">
    <source>
        <dbReference type="Proteomes" id="UP000002279"/>
    </source>
</evidence>
<evidence type="ECO:0008006" key="7">
    <source>
        <dbReference type="Google" id="ProtNLM"/>
    </source>
</evidence>
<gene>
    <name evidence="5" type="primary">LOC103170172</name>
</gene>
<name>A0A6I8NBS0_ORNAN</name>
<dbReference type="Proteomes" id="UP000002279">
    <property type="component" value="Unplaced"/>
</dbReference>
<dbReference type="PANTHER" id="PTHR23120:SF46">
    <property type="entry name" value="MAESTRO HEAT LIKE REPEAT FAMILY MEMBER 1"/>
    <property type="match status" value="1"/>
</dbReference>
<evidence type="ECO:0000259" key="2">
    <source>
        <dbReference type="Pfam" id="PF21047"/>
    </source>
</evidence>
<dbReference type="GeneID" id="103170172"/>
<dbReference type="Bgee" id="ENSOANG00000028698">
    <property type="expression patterns" value="Expressed in testis and 2 other cell types or tissues"/>
</dbReference>
<dbReference type="AlphaFoldDB" id="A0A6I8NBS0"/>
<organism evidence="5 6">
    <name type="scientific">Ornithorhynchus anatinus</name>
    <name type="common">Duckbill platypus</name>
    <dbReference type="NCBI Taxonomy" id="9258"/>
    <lineage>
        <taxon>Eukaryota</taxon>
        <taxon>Metazoa</taxon>
        <taxon>Chordata</taxon>
        <taxon>Craniata</taxon>
        <taxon>Vertebrata</taxon>
        <taxon>Euteleostomi</taxon>
        <taxon>Mammalia</taxon>
        <taxon>Monotremata</taxon>
        <taxon>Ornithorhynchidae</taxon>
        <taxon>Ornithorhynchus</taxon>
    </lineage>
</organism>
<dbReference type="Pfam" id="PF23210">
    <property type="entry name" value="HEAT_Maestro_2"/>
    <property type="match status" value="1"/>
</dbReference>
<dbReference type="PANTHER" id="PTHR23120">
    <property type="entry name" value="MAESTRO-RELATED HEAT DOMAIN-CONTAINING"/>
    <property type="match status" value="1"/>
</dbReference>
<proteinExistence type="predicted"/>
<keyword evidence="1" id="KW-0677">Repeat</keyword>
<evidence type="ECO:0000313" key="5">
    <source>
        <dbReference type="Ensembl" id="ENSOANP00000038481.1"/>
    </source>
</evidence>
<feature type="domain" description="MROH2B-like HEAT-repeats" evidence="3">
    <location>
        <begin position="18"/>
        <end position="620"/>
    </location>
</feature>
<feature type="domain" description="Maestro/Maestro-like HEAT-repeats" evidence="4">
    <location>
        <begin position="1046"/>
        <end position="1237"/>
    </location>
</feature>
<evidence type="ECO:0000259" key="4">
    <source>
        <dbReference type="Pfam" id="PF23227"/>
    </source>
</evidence>